<gene>
    <name evidence="6" type="ORF">PR017_09320</name>
</gene>
<dbReference type="PANTHER" id="PTHR37423">
    <property type="entry name" value="SOLUBLE LYTIC MUREIN TRANSGLYCOSYLASE-RELATED"/>
    <property type="match status" value="1"/>
</dbReference>
<evidence type="ECO:0000313" key="6">
    <source>
        <dbReference type="EMBL" id="WFR94050.1"/>
    </source>
</evidence>
<evidence type="ECO:0000256" key="4">
    <source>
        <dbReference type="SAM" id="SignalP"/>
    </source>
</evidence>
<dbReference type="EMBL" id="CP117255">
    <property type="protein sequence ID" value="WFR94050.1"/>
    <property type="molecule type" value="Genomic_DNA"/>
</dbReference>
<dbReference type="PANTHER" id="PTHR37423:SF2">
    <property type="entry name" value="MEMBRANE-BOUND LYTIC MUREIN TRANSGLYCOSYLASE C"/>
    <property type="match status" value="1"/>
</dbReference>
<reference evidence="6 7" key="1">
    <citation type="journal article" date="2018" name="Sci. Rep.">
        <title>Rhizobium tumorigenes sp. nov., a novel plant tumorigenic bacterium isolated from cane gall tumors on thornless blackberry.</title>
        <authorList>
            <person name="Kuzmanovi N."/>
            <person name="Smalla K."/>
            <person name="Gronow S."/>
            <person name="PuBawska J."/>
        </authorList>
    </citation>
    <scope>NUCLEOTIDE SEQUENCE [LARGE SCALE GENOMIC DNA]</scope>
    <source>
        <strain evidence="6 7">1078</strain>
    </source>
</reference>
<dbReference type="KEGG" id="rtu:PR017_09320"/>
<dbReference type="AlphaFoldDB" id="A0AAF1KBM8"/>
<comment type="similarity">
    <text evidence="1">Belongs to the transglycosylase Slt family.</text>
</comment>
<dbReference type="Pfam" id="PF01464">
    <property type="entry name" value="SLT"/>
    <property type="match status" value="1"/>
</dbReference>
<evidence type="ECO:0000313" key="7">
    <source>
        <dbReference type="Proteomes" id="UP000249499"/>
    </source>
</evidence>
<dbReference type="RefSeq" id="WP_111222835.1">
    <property type="nucleotide sequence ID" value="NZ_CP117255.1"/>
</dbReference>
<reference evidence="7" key="2">
    <citation type="journal article" date="2023" name="MicrobiologyOpen">
        <title>Genomics of the tumorigenes clade of the family Rhizobiaceae and description of Rhizobium rhododendri sp. nov.</title>
        <authorList>
            <person name="Kuzmanovic N."/>
            <person name="diCenzo G.C."/>
            <person name="Bunk B."/>
            <person name="Sproeer C."/>
            <person name="Fruehling A."/>
            <person name="Neumann-Schaal M."/>
            <person name="Overmann J."/>
            <person name="Smalla K."/>
        </authorList>
    </citation>
    <scope>NUCLEOTIDE SEQUENCE [LARGE SCALE GENOMIC DNA]</scope>
    <source>
        <strain evidence="7">1078</strain>
    </source>
</reference>
<protein>
    <submittedName>
        <fullName evidence="6">Transglycosylase SLT domain-containing protein</fullName>
    </submittedName>
</protein>
<feature type="signal peptide" evidence="4">
    <location>
        <begin position="1"/>
        <end position="26"/>
    </location>
</feature>
<feature type="chain" id="PRO_5041957551" evidence="4">
    <location>
        <begin position="27"/>
        <end position="380"/>
    </location>
</feature>
<dbReference type="Proteomes" id="UP000249499">
    <property type="component" value="Chromosome"/>
</dbReference>
<evidence type="ECO:0000259" key="5">
    <source>
        <dbReference type="Pfam" id="PF01464"/>
    </source>
</evidence>
<proteinExistence type="inferred from homology"/>
<organism evidence="6 7">
    <name type="scientific">Rhizobium tumorigenes</name>
    <dbReference type="NCBI Taxonomy" id="2041385"/>
    <lineage>
        <taxon>Bacteria</taxon>
        <taxon>Pseudomonadati</taxon>
        <taxon>Pseudomonadota</taxon>
        <taxon>Alphaproteobacteria</taxon>
        <taxon>Hyphomicrobiales</taxon>
        <taxon>Rhizobiaceae</taxon>
        <taxon>Rhizobium/Agrobacterium group</taxon>
        <taxon>Rhizobium</taxon>
    </lineage>
</organism>
<dbReference type="Gene3D" id="1.10.530.10">
    <property type="match status" value="1"/>
</dbReference>
<evidence type="ECO:0000256" key="2">
    <source>
        <dbReference type="ARBA" id="ARBA00009387"/>
    </source>
</evidence>
<dbReference type="InterPro" id="IPR008258">
    <property type="entry name" value="Transglycosylase_SLT_dom_1"/>
</dbReference>
<comment type="similarity">
    <text evidence="2">Belongs to the virb1 family.</text>
</comment>
<evidence type="ECO:0000256" key="3">
    <source>
        <dbReference type="SAM" id="MobiDB-lite"/>
    </source>
</evidence>
<feature type="region of interest" description="Disordered" evidence="3">
    <location>
        <begin position="37"/>
        <end position="59"/>
    </location>
</feature>
<accession>A0AAF1KBM8</accession>
<sequence>MIASGFTSLKRSVAVSAILCGGLAGCASTQQQTAQADLSHTTTNVPHPTSTAQVSTTATPGSTTAIVSQAQPQATATLSKSGRLPGTETAIVTGPRLPAAQASNMQDRMGQPVGKSGKGSEAQVAIASVTGDPSANTSASAAYASSDDMLVPSVVAIPTPNPSRPGDLTQTPASGSALVESGNAIPMTPEMVAIQAVVPTPRPGEASPFTATQVAYAAPSQAANLTYADNRLHYDFNFDTTGPSIVPAVLEERSDDNVSSEEKGHITTLIEKYAKLYQVPAALIHRVVHRESRYDPKAFNNRGYFGLMQIKYNTAKSMGYDGPASGLFDAETNIKYAAKYLRGAWMVADNKLDTAVALYARGYYYDAKNKGMTNVANGNY</sequence>
<evidence type="ECO:0000256" key="1">
    <source>
        <dbReference type="ARBA" id="ARBA00007734"/>
    </source>
</evidence>
<keyword evidence="4" id="KW-0732">Signal</keyword>
<keyword evidence="7" id="KW-1185">Reference proteome</keyword>
<feature type="domain" description="Transglycosylase SLT" evidence="5">
    <location>
        <begin position="269"/>
        <end position="370"/>
    </location>
</feature>
<dbReference type="InterPro" id="IPR023346">
    <property type="entry name" value="Lysozyme-like_dom_sf"/>
</dbReference>
<name>A0AAF1KBM8_9HYPH</name>
<dbReference type="SUPFAM" id="SSF53955">
    <property type="entry name" value="Lysozyme-like"/>
    <property type="match status" value="1"/>
</dbReference>